<feature type="compositionally biased region" description="Low complexity" evidence="1">
    <location>
        <begin position="29"/>
        <end position="38"/>
    </location>
</feature>
<dbReference type="RefSeq" id="WP_379881131.1">
    <property type="nucleotide sequence ID" value="NZ_JBHPON010000003.1"/>
</dbReference>
<keyword evidence="3" id="KW-1185">Reference proteome</keyword>
<evidence type="ECO:0000313" key="3">
    <source>
        <dbReference type="Proteomes" id="UP001596116"/>
    </source>
</evidence>
<proteinExistence type="predicted"/>
<reference evidence="2 3" key="1">
    <citation type="submission" date="2024-09" db="EMBL/GenBank/DDBJ databases">
        <authorList>
            <person name="Zhang Z.-H."/>
        </authorList>
    </citation>
    <scope>NUCLEOTIDE SEQUENCE [LARGE SCALE GENOMIC DNA]</scope>
    <source>
        <strain evidence="2 3">HHTR114</strain>
    </source>
</reference>
<gene>
    <name evidence="2" type="ORF">ACFMB1_18105</name>
</gene>
<organism evidence="2 3">
    <name type="scientific">Hyphococcus aureus</name>
    <dbReference type="NCBI Taxonomy" id="2666033"/>
    <lineage>
        <taxon>Bacteria</taxon>
        <taxon>Pseudomonadati</taxon>
        <taxon>Pseudomonadota</taxon>
        <taxon>Alphaproteobacteria</taxon>
        <taxon>Parvularculales</taxon>
        <taxon>Parvularculaceae</taxon>
        <taxon>Hyphococcus</taxon>
    </lineage>
</organism>
<dbReference type="Proteomes" id="UP001596116">
    <property type="component" value="Unassembled WGS sequence"/>
</dbReference>
<dbReference type="InterPro" id="IPR019632">
    <property type="entry name" value="DUF2497"/>
</dbReference>
<feature type="region of interest" description="Disordered" evidence="1">
    <location>
        <begin position="1"/>
        <end position="91"/>
    </location>
</feature>
<name>A0ABW1KZH9_9PROT</name>
<comment type="caution">
    <text evidence="2">The sequence shown here is derived from an EMBL/GenBank/DDBJ whole genome shotgun (WGS) entry which is preliminary data.</text>
</comment>
<sequence>MENAQPEPSMEEILASIRRIISEDEEDQAAPAAVKAAPDPAPAPQAPAAPKPAEPAAPELTLTPEAARPPSAPAPAPAGQARGFGADDRFKTDDIEMVREKTAAPMQHDTEEDILDRSAAAAASQAFQNLSQSVRISEGPGRTLEDIVTEMLKPMVKDWLDANLPGIVEEKVEEEVQRVARRRRG</sequence>
<dbReference type="Pfam" id="PF10691">
    <property type="entry name" value="DUF2497"/>
    <property type="match status" value="1"/>
</dbReference>
<evidence type="ECO:0000256" key="1">
    <source>
        <dbReference type="SAM" id="MobiDB-lite"/>
    </source>
</evidence>
<protein>
    <submittedName>
        <fullName evidence="2">DUF2497 domain-containing protein</fullName>
    </submittedName>
</protein>
<feature type="compositionally biased region" description="Low complexity" evidence="1">
    <location>
        <begin position="56"/>
        <end position="69"/>
    </location>
</feature>
<evidence type="ECO:0000313" key="2">
    <source>
        <dbReference type="EMBL" id="MFC6037475.1"/>
    </source>
</evidence>
<feature type="compositionally biased region" description="Pro residues" evidence="1">
    <location>
        <begin position="39"/>
        <end position="55"/>
    </location>
</feature>
<accession>A0ABW1KZH9</accession>
<dbReference type="EMBL" id="JBHPON010000003">
    <property type="protein sequence ID" value="MFC6037475.1"/>
    <property type="molecule type" value="Genomic_DNA"/>
</dbReference>